<dbReference type="PANTHER" id="PTHR24106">
    <property type="entry name" value="NACHT, LRR AND CARD DOMAINS-CONTAINING"/>
    <property type="match status" value="1"/>
</dbReference>
<name>A0AAV6GXH7_9TELE</name>
<reference evidence="3" key="1">
    <citation type="submission" date="2020-10" db="EMBL/GenBank/DDBJ databases">
        <title>Chromosome-scale genome assembly of the Allis shad, Alosa alosa.</title>
        <authorList>
            <person name="Margot Z."/>
            <person name="Christophe K."/>
            <person name="Cabau C."/>
            <person name="Louis A."/>
            <person name="Berthelot C."/>
            <person name="Parey E."/>
            <person name="Roest Crollius H."/>
            <person name="Montfort J."/>
            <person name="Robinson-Rechavi M."/>
            <person name="Bucao C."/>
            <person name="Bouchez O."/>
            <person name="Gislard M."/>
            <person name="Lluch J."/>
            <person name="Milhes M."/>
            <person name="Lampietro C."/>
            <person name="Lopez Roques C."/>
            <person name="Donnadieu C."/>
            <person name="Braasch I."/>
            <person name="Desvignes T."/>
            <person name="Postlethwait J."/>
            <person name="Bobe J."/>
            <person name="Guiguen Y."/>
        </authorList>
    </citation>
    <scope>NUCLEOTIDE SEQUENCE</scope>
    <source>
        <strain evidence="3">M-15738</strain>
        <tissue evidence="3">Blood</tissue>
    </source>
</reference>
<evidence type="ECO:0000313" key="3">
    <source>
        <dbReference type="EMBL" id="KAG5278226.1"/>
    </source>
</evidence>
<dbReference type="Pfam" id="PF13516">
    <property type="entry name" value="LRR_6"/>
    <property type="match status" value="1"/>
</dbReference>
<keyword evidence="4" id="KW-1185">Reference proteome</keyword>
<proteinExistence type="predicted"/>
<protein>
    <submittedName>
        <fullName evidence="3">Uncharacterized protein</fullName>
    </submittedName>
</protein>
<evidence type="ECO:0000256" key="2">
    <source>
        <dbReference type="ARBA" id="ARBA00022737"/>
    </source>
</evidence>
<gene>
    <name evidence="3" type="ORF">AALO_G00096610</name>
</gene>
<dbReference type="EMBL" id="JADWDJ010000007">
    <property type="protein sequence ID" value="KAG5278226.1"/>
    <property type="molecule type" value="Genomic_DNA"/>
</dbReference>
<evidence type="ECO:0000256" key="1">
    <source>
        <dbReference type="ARBA" id="ARBA00022614"/>
    </source>
</evidence>
<dbReference type="InterPro" id="IPR032675">
    <property type="entry name" value="LRR_dom_sf"/>
</dbReference>
<evidence type="ECO:0000313" key="4">
    <source>
        <dbReference type="Proteomes" id="UP000823561"/>
    </source>
</evidence>
<dbReference type="Proteomes" id="UP000823561">
    <property type="component" value="Chromosome 7"/>
</dbReference>
<dbReference type="SUPFAM" id="SSF52047">
    <property type="entry name" value="RNI-like"/>
    <property type="match status" value="1"/>
</dbReference>
<comment type="caution">
    <text evidence="3">The sequence shown here is derived from an EMBL/GenBank/DDBJ whole genome shotgun (WGS) entry which is preliminary data.</text>
</comment>
<dbReference type="SMART" id="SM00368">
    <property type="entry name" value="LRR_RI"/>
    <property type="match status" value="2"/>
</dbReference>
<keyword evidence="1" id="KW-0433">Leucine-rich repeat</keyword>
<dbReference type="InterPro" id="IPR051261">
    <property type="entry name" value="NLR"/>
</dbReference>
<dbReference type="Gene3D" id="3.80.10.10">
    <property type="entry name" value="Ribonuclease Inhibitor"/>
    <property type="match status" value="1"/>
</dbReference>
<sequence>MSAEDLEEFDLRKYLKSDKGLLRMLPVVKVSRRLWLNWCHLSKVSCQLLASVLQMTPSHLRELDMSDNDLQDEGVELLSVGLKDQQCKLETLR</sequence>
<accession>A0AAV6GXH7</accession>
<organism evidence="3 4">
    <name type="scientific">Alosa alosa</name>
    <name type="common">allis shad</name>
    <dbReference type="NCBI Taxonomy" id="278164"/>
    <lineage>
        <taxon>Eukaryota</taxon>
        <taxon>Metazoa</taxon>
        <taxon>Chordata</taxon>
        <taxon>Craniata</taxon>
        <taxon>Vertebrata</taxon>
        <taxon>Euteleostomi</taxon>
        <taxon>Actinopterygii</taxon>
        <taxon>Neopterygii</taxon>
        <taxon>Teleostei</taxon>
        <taxon>Clupei</taxon>
        <taxon>Clupeiformes</taxon>
        <taxon>Clupeoidei</taxon>
        <taxon>Clupeidae</taxon>
        <taxon>Alosa</taxon>
    </lineage>
</organism>
<dbReference type="InterPro" id="IPR001611">
    <property type="entry name" value="Leu-rich_rpt"/>
</dbReference>
<keyword evidence="2" id="KW-0677">Repeat</keyword>
<dbReference type="AlphaFoldDB" id="A0AAV6GXH7"/>